<protein>
    <submittedName>
        <fullName evidence="1">Uncharacterized protein</fullName>
    </submittedName>
</protein>
<proteinExistence type="predicted"/>
<organism evidence="1">
    <name type="scientific">marine sediment metagenome</name>
    <dbReference type="NCBI Taxonomy" id="412755"/>
    <lineage>
        <taxon>unclassified sequences</taxon>
        <taxon>metagenomes</taxon>
        <taxon>ecological metagenomes</taxon>
    </lineage>
</organism>
<name>X1BS87_9ZZZZ</name>
<sequence>MKSHKNDNIFLIDFHIIHCNDDCTLNFSIGPKRLVVKEVFYHMYIL</sequence>
<dbReference type="AlphaFoldDB" id="X1BS87"/>
<gene>
    <name evidence="1" type="ORF">S01H4_29915</name>
</gene>
<accession>X1BS87</accession>
<dbReference type="EMBL" id="BART01015403">
    <property type="protein sequence ID" value="GAG84002.1"/>
    <property type="molecule type" value="Genomic_DNA"/>
</dbReference>
<comment type="caution">
    <text evidence="1">The sequence shown here is derived from an EMBL/GenBank/DDBJ whole genome shotgun (WGS) entry which is preliminary data.</text>
</comment>
<reference evidence="1" key="1">
    <citation type="journal article" date="2014" name="Front. Microbiol.">
        <title>High frequency of phylogenetically diverse reductive dehalogenase-homologous genes in deep subseafloor sedimentary metagenomes.</title>
        <authorList>
            <person name="Kawai M."/>
            <person name="Futagami T."/>
            <person name="Toyoda A."/>
            <person name="Takaki Y."/>
            <person name="Nishi S."/>
            <person name="Hori S."/>
            <person name="Arai W."/>
            <person name="Tsubouchi T."/>
            <person name="Morono Y."/>
            <person name="Uchiyama I."/>
            <person name="Ito T."/>
            <person name="Fujiyama A."/>
            <person name="Inagaki F."/>
            <person name="Takami H."/>
        </authorList>
    </citation>
    <scope>NUCLEOTIDE SEQUENCE</scope>
    <source>
        <strain evidence="1">Expedition CK06-06</strain>
    </source>
</reference>
<evidence type="ECO:0000313" key="1">
    <source>
        <dbReference type="EMBL" id="GAG84002.1"/>
    </source>
</evidence>